<comment type="caution">
    <text evidence="1">The sequence shown here is derived from an EMBL/GenBank/DDBJ whole genome shotgun (WGS) entry which is preliminary data.</text>
</comment>
<keyword evidence="2" id="KW-1185">Reference proteome</keyword>
<dbReference type="Proteomes" id="UP001607302">
    <property type="component" value="Unassembled WGS sequence"/>
</dbReference>
<name>A0ABD2B1J1_VESSQ</name>
<dbReference type="AlphaFoldDB" id="A0ABD2B1J1"/>
<evidence type="ECO:0000313" key="1">
    <source>
        <dbReference type="EMBL" id="KAL2726579.1"/>
    </source>
</evidence>
<sequence length="124" mass="14149">MISTYLIFNHLRIIHPQFRPKSRTSVLEPSQNFLSNTTGRVSRCLKLTVWMVELSVSGVSPTSSWLRSLKHPMRKGISLVGPQMQLPPRGGTWVGNTCNILKYSIMQVLPGEWLHISIKFQNLF</sequence>
<reference evidence="1 2" key="1">
    <citation type="journal article" date="2024" name="Ann. Entomol. Soc. Am.">
        <title>Genomic analyses of the southern and eastern yellowjacket wasps (Hymenoptera: Vespidae) reveal evolutionary signatures of social life.</title>
        <authorList>
            <person name="Catto M.A."/>
            <person name="Caine P.B."/>
            <person name="Orr S.E."/>
            <person name="Hunt B.G."/>
            <person name="Goodisman M.A.D."/>
        </authorList>
    </citation>
    <scope>NUCLEOTIDE SEQUENCE [LARGE SCALE GENOMIC DNA]</scope>
    <source>
        <strain evidence="1">233</strain>
        <tissue evidence="1">Head and thorax</tissue>
    </source>
</reference>
<gene>
    <name evidence="1" type="ORF">V1478_006857</name>
</gene>
<accession>A0ABD2B1J1</accession>
<proteinExistence type="predicted"/>
<dbReference type="EMBL" id="JAUDFV010000133">
    <property type="protein sequence ID" value="KAL2726579.1"/>
    <property type="molecule type" value="Genomic_DNA"/>
</dbReference>
<protein>
    <submittedName>
        <fullName evidence="1">Neurotrimin-like isoform X2</fullName>
    </submittedName>
</protein>
<organism evidence="1 2">
    <name type="scientific">Vespula squamosa</name>
    <name type="common">Southern yellow jacket</name>
    <name type="synonym">Wasp</name>
    <dbReference type="NCBI Taxonomy" id="30214"/>
    <lineage>
        <taxon>Eukaryota</taxon>
        <taxon>Metazoa</taxon>
        <taxon>Ecdysozoa</taxon>
        <taxon>Arthropoda</taxon>
        <taxon>Hexapoda</taxon>
        <taxon>Insecta</taxon>
        <taxon>Pterygota</taxon>
        <taxon>Neoptera</taxon>
        <taxon>Endopterygota</taxon>
        <taxon>Hymenoptera</taxon>
        <taxon>Apocrita</taxon>
        <taxon>Aculeata</taxon>
        <taxon>Vespoidea</taxon>
        <taxon>Vespidae</taxon>
        <taxon>Vespinae</taxon>
        <taxon>Vespula</taxon>
    </lineage>
</organism>
<evidence type="ECO:0000313" key="2">
    <source>
        <dbReference type="Proteomes" id="UP001607302"/>
    </source>
</evidence>